<protein>
    <submittedName>
        <fullName evidence="1">Uncharacterized protein</fullName>
    </submittedName>
</protein>
<dbReference type="EMBL" id="CZAL01000006">
    <property type="protein sequence ID" value="CUP13268.1"/>
    <property type="molecule type" value="Genomic_DNA"/>
</dbReference>
<reference evidence="1 2" key="1">
    <citation type="submission" date="2015-09" db="EMBL/GenBank/DDBJ databases">
        <authorList>
            <consortium name="Pathogen Informatics"/>
        </authorList>
    </citation>
    <scope>NUCLEOTIDE SEQUENCE [LARGE SCALE GENOMIC DNA]</scope>
    <source>
        <strain evidence="1 2">2789STDY5834885</strain>
    </source>
</reference>
<name>A0A174KTX1_9FIRM</name>
<dbReference type="AlphaFoldDB" id="A0A174KTX1"/>
<accession>A0A174KTX1</accession>
<gene>
    <name evidence="1" type="ORF">ERS852498_01306</name>
</gene>
<proteinExistence type="predicted"/>
<dbReference type="Proteomes" id="UP000095709">
    <property type="component" value="Unassembled WGS sequence"/>
</dbReference>
<organism evidence="1 2">
    <name type="scientific">Fusicatenibacter saccharivorans</name>
    <dbReference type="NCBI Taxonomy" id="1150298"/>
    <lineage>
        <taxon>Bacteria</taxon>
        <taxon>Bacillati</taxon>
        <taxon>Bacillota</taxon>
        <taxon>Clostridia</taxon>
        <taxon>Lachnospirales</taxon>
        <taxon>Lachnospiraceae</taxon>
        <taxon>Fusicatenibacter</taxon>
    </lineage>
</organism>
<evidence type="ECO:0000313" key="2">
    <source>
        <dbReference type="Proteomes" id="UP000095709"/>
    </source>
</evidence>
<sequence>MEKMQKNVDYYEKSADCAASIGKNMRYDTIFLMRTEKNLM</sequence>
<evidence type="ECO:0000313" key="1">
    <source>
        <dbReference type="EMBL" id="CUP13268.1"/>
    </source>
</evidence>